<accession>A0A162PBG4</accession>
<dbReference type="Proteomes" id="UP000076858">
    <property type="component" value="Unassembled WGS sequence"/>
</dbReference>
<name>A0A162PBG4_9CRUS</name>
<evidence type="ECO:0000313" key="2">
    <source>
        <dbReference type="Proteomes" id="UP000076858"/>
    </source>
</evidence>
<comment type="caution">
    <text evidence="1">The sequence shown here is derived from an EMBL/GenBank/DDBJ whole genome shotgun (WGS) entry which is preliminary data.</text>
</comment>
<gene>
    <name evidence="1" type="ORF">APZ42_015290</name>
</gene>
<organism evidence="1 2">
    <name type="scientific">Daphnia magna</name>
    <dbReference type="NCBI Taxonomy" id="35525"/>
    <lineage>
        <taxon>Eukaryota</taxon>
        <taxon>Metazoa</taxon>
        <taxon>Ecdysozoa</taxon>
        <taxon>Arthropoda</taxon>
        <taxon>Crustacea</taxon>
        <taxon>Branchiopoda</taxon>
        <taxon>Diplostraca</taxon>
        <taxon>Cladocera</taxon>
        <taxon>Anomopoda</taxon>
        <taxon>Daphniidae</taxon>
        <taxon>Daphnia</taxon>
    </lineage>
</organism>
<proteinExistence type="predicted"/>
<protein>
    <submittedName>
        <fullName evidence="1">Uncharacterized protein</fullName>
    </submittedName>
</protein>
<keyword evidence="2" id="KW-1185">Reference proteome</keyword>
<dbReference type="EMBL" id="LRGB01000512">
    <property type="protein sequence ID" value="KZS18703.1"/>
    <property type="molecule type" value="Genomic_DNA"/>
</dbReference>
<evidence type="ECO:0000313" key="1">
    <source>
        <dbReference type="EMBL" id="KZS18703.1"/>
    </source>
</evidence>
<reference evidence="1 2" key="1">
    <citation type="submission" date="2016-03" db="EMBL/GenBank/DDBJ databases">
        <title>EvidentialGene: Evidence-directed Construction of Genes on Genomes.</title>
        <authorList>
            <person name="Gilbert D.G."/>
            <person name="Choi J.-H."/>
            <person name="Mockaitis K."/>
            <person name="Colbourne J."/>
            <person name="Pfrender M."/>
        </authorList>
    </citation>
    <scope>NUCLEOTIDE SEQUENCE [LARGE SCALE GENOMIC DNA]</scope>
    <source>
        <strain evidence="1 2">Xinb3</strain>
        <tissue evidence="1">Complete organism</tissue>
    </source>
</reference>
<sequence length="57" mass="6355">MDVTYCVCVCRVFTVHMSKRLSVGCTVTREAIFGLSLCDDATEDWLPTSIIALCDYC</sequence>
<dbReference type="AlphaFoldDB" id="A0A162PBG4"/>